<dbReference type="PANTHER" id="PTHR43133">
    <property type="entry name" value="RNA POLYMERASE ECF-TYPE SIGMA FACTO"/>
    <property type="match status" value="1"/>
</dbReference>
<dbReference type="Proteomes" id="UP000182192">
    <property type="component" value="Unassembled WGS sequence"/>
</dbReference>
<dbReference type="AlphaFoldDB" id="A0A1I1NPA0"/>
<evidence type="ECO:0000259" key="6">
    <source>
        <dbReference type="Pfam" id="PF08281"/>
    </source>
</evidence>
<sequence>MNDTELIGMLQSSPQSGMAALIKRYSGYVFKIVYTKLGGLYTEQDMEEAVSDIFLRFYRAGEKDGFRIRSLRGLLSLIAERHCIDVLKELGEPDTTIFIRKYFFGQRSSDIAREMKMNANTVDKRISRGLVRLRKMLEEGK</sequence>
<evidence type="ECO:0000256" key="1">
    <source>
        <dbReference type="ARBA" id="ARBA00010641"/>
    </source>
</evidence>
<dbReference type="Pfam" id="PF08281">
    <property type="entry name" value="Sigma70_r4_2"/>
    <property type="match status" value="1"/>
</dbReference>
<evidence type="ECO:0000256" key="5">
    <source>
        <dbReference type="ARBA" id="ARBA00023163"/>
    </source>
</evidence>
<dbReference type="InterPro" id="IPR036388">
    <property type="entry name" value="WH-like_DNA-bd_sf"/>
</dbReference>
<evidence type="ECO:0000256" key="2">
    <source>
        <dbReference type="ARBA" id="ARBA00023015"/>
    </source>
</evidence>
<dbReference type="OrthoDB" id="1820736at2"/>
<dbReference type="Gene3D" id="1.10.1740.10">
    <property type="match status" value="1"/>
</dbReference>
<keyword evidence="5" id="KW-0804">Transcription</keyword>
<accession>A0A1I1NPA0</accession>
<dbReference type="GO" id="GO:0006352">
    <property type="term" value="P:DNA-templated transcription initiation"/>
    <property type="evidence" value="ECO:0007669"/>
    <property type="project" value="InterPro"/>
</dbReference>
<name>A0A1I1NPA0_RUMAL</name>
<dbReference type="InterPro" id="IPR013249">
    <property type="entry name" value="RNA_pol_sigma70_r4_t2"/>
</dbReference>
<evidence type="ECO:0000313" key="7">
    <source>
        <dbReference type="EMBL" id="SFC99491.1"/>
    </source>
</evidence>
<keyword evidence="2" id="KW-0805">Transcription regulation</keyword>
<feature type="domain" description="RNA polymerase sigma factor 70 region 4 type 2" evidence="6">
    <location>
        <begin position="86"/>
        <end position="133"/>
    </location>
</feature>
<dbReference type="InterPro" id="IPR013325">
    <property type="entry name" value="RNA_pol_sigma_r2"/>
</dbReference>
<gene>
    <name evidence="7" type="ORF">SAMN02910406_02836</name>
</gene>
<dbReference type="SUPFAM" id="SSF88659">
    <property type="entry name" value="Sigma3 and sigma4 domains of RNA polymerase sigma factors"/>
    <property type="match status" value="1"/>
</dbReference>
<keyword evidence="7" id="KW-0240">DNA-directed RNA polymerase</keyword>
<dbReference type="PANTHER" id="PTHR43133:SF8">
    <property type="entry name" value="RNA POLYMERASE SIGMA FACTOR HI_1459-RELATED"/>
    <property type="match status" value="1"/>
</dbReference>
<dbReference type="RefSeq" id="WP_074962531.1">
    <property type="nucleotide sequence ID" value="NZ_FOKQ01000028.1"/>
</dbReference>
<dbReference type="SUPFAM" id="SSF88946">
    <property type="entry name" value="Sigma2 domain of RNA polymerase sigma factors"/>
    <property type="match status" value="1"/>
</dbReference>
<evidence type="ECO:0000256" key="4">
    <source>
        <dbReference type="ARBA" id="ARBA00023125"/>
    </source>
</evidence>
<protein>
    <submittedName>
        <fullName evidence="7">DNA-directed RNA polymerase specialized sigma subunit, sigma24 family</fullName>
    </submittedName>
</protein>
<evidence type="ECO:0000313" key="8">
    <source>
        <dbReference type="Proteomes" id="UP000182192"/>
    </source>
</evidence>
<dbReference type="InterPro" id="IPR039425">
    <property type="entry name" value="RNA_pol_sigma-70-like"/>
</dbReference>
<dbReference type="InterPro" id="IPR013324">
    <property type="entry name" value="RNA_pol_sigma_r3/r4-like"/>
</dbReference>
<dbReference type="Gene3D" id="1.10.10.10">
    <property type="entry name" value="Winged helix-like DNA-binding domain superfamily/Winged helix DNA-binding domain"/>
    <property type="match status" value="1"/>
</dbReference>
<dbReference type="EMBL" id="FOKQ01000028">
    <property type="protein sequence ID" value="SFC99491.1"/>
    <property type="molecule type" value="Genomic_DNA"/>
</dbReference>
<proteinExistence type="inferred from homology"/>
<dbReference type="GO" id="GO:0000428">
    <property type="term" value="C:DNA-directed RNA polymerase complex"/>
    <property type="evidence" value="ECO:0007669"/>
    <property type="project" value="UniProtKB-KW"/>
</dbReference>
<dbReference type="GO" id="GO:0016987">
    <property type="term" value="F:sigma factor activity"/>
    <property type="evidence" value="ECO:0007669"/>
    <property type="project" value="UniProtKB-KW"/>
</dbReference>
<comment type="similarity">
    <text evidence="1">Belongs to the sigma-70 factor family. ECF subfamily.</text>
</comment>
<dbReference type="GO" id="GO:0003677">
    <property type="term" value="F:DNA binding"/>
    <property type="evidence" value="ECO:0007669"/>
    <property type="project" value="UniProtKB-KW"/>
</dbReference>
<organism evidence="7 8">
    <name type="scientific">Ruminococcus albus</name>
    <dbReference type="NCBI Taxonomy" id="1264"/>
    <lineage>
        <taxon>Bacteria</taxon>
        <taxon>Bacillati</taxon>
        <taxon>Bacillota</taxon>
        <taxon>Clostridia</taxon>
        <taxon>Eubacteriales</taxon>
        <taxon>Oscillospiraceae</taxon>
        <taxon>Ruminococcus</taxon>
    </lineage>
</organism>
<reference evidence="7 8" key="1">
    <citation type="submission" date="2016-10" db="EMBL/GenBank/DDBJ databases">
        <authorList>
            <person name="de Groot N.N."/>
        </authorList>
    </citation>
    <scope>NUCLEOTIDE SEQUENCE [LARGE SCALE GENOMIC DNA]</scope>
    <source>
        <strain evidence="7 8">AR67</strain>
    </source>
</reference>
<keyword evidence="4" id="KW-0238">DNA-binding</keyword>
<keyword evidence="3" id="KW-0731">Sigma factor</keyword>
<evidence type="ECO:0000256" key="3">
    <source>
        <dbReference type="ARBA" id="ARBA00023082"/>
    </source>
</evidence>